<feature type="non-terminal residue" evidence="1">
    <location>
        <position position="41"/>
    </location>
</feature>
<gene>
    <name evidence="1" type="ORF">S12H4_18004</name>
</gene>
<reference evidence="1" key="1">
    <citation type="journal article" date="2014" name="Front. Microbiol.">
        <title>High frequency of phylogenetically diverse reductive dehalogenase-homologous genes in deep subseafloor sedimentary metagenomes.</title>
        <authorList>
            <person name="Kawai M."/>
            <person name="Futagami T."/>
            <person name="Toyoda A."/>
            <person name="Takaki Y."/>
            <person name="Nishi S."/>
            <person name="Hori S."/>
            <person name="Arai W."/>
            <person name="Tsubouchi T."/>
            <person name="Morono Y."/>
            <person name="Uchiyama I."/>
            <person name="Ito T."/>
            <person name="Fujiyama A."/>
            <person name="Inagaki F."/>
            <person name="Takami H."/>
        </authorList>
    </citation>
    <scope>NUCLEOTIDE SEQUENCE</scope>
    <source>
        <strain evidence="1">Expedition CK06-06</strain>
    </source>
</reference>
<dbReference type="EMBL" id="BARW01008856">
    <property type="protein sequence ID" value="GAI73704.1"/>
    <property type="molecule type" value="Genomic_DNA"/>
</dbReference>
<proteinExistence type="predicted"/>
<protein>
    <submittedName>
        <fullName evidence="1">Uncharacterized protein</fullName>
    </submittedName>
</protein>
<comment type="caution">
    <text evidence="1">The sequence shown here is derived from an EMBL/GenBank/DDBJ whole genome shotgun (WGS) entry which is preliminary data.</text>
</comment>
<name>X1T0V8_9ZZZZ</name>
<dbReference type="AlphaFoldDB" id="X1T0V8"/>
<accession>X1T0V8</accession>
<evidence type="ECO:0000313" key="1">
    <source>
        <dbReference type="EMBL" id="GAI73704.1"/>
    </source>
</evidence>
<sequence>MFNTKCGCPYCKTGVTLYSRNQWKSRKNKHGNTYGSYKNPT</sequence>
<organism evidence="1">
    <name type="scientific">marine sediment metagenome</name>
    <dbReference type="NCBI Taxonomy" id="412755"/>
    <lineage>
        <taxon>unclassified sequences</taxon>
        <taxon>metagenomes</taxon>
        <taxon>ecological metagenomes</taxon>
    </lineage>
</organism>